<protein>
    <submittedName>
        <fullName evidence="1">Uncharacterized protein</fullName>
    </submittedName>
</protein>
<sequence>MNHTRELNQVAGVTGQAVVTIKRNKCWEGNIYNLPAYPESSAVAAFRLVTKCVCLYAYLLRFKIVDGSACPFRCNER</sequence>
<dbReference type="EMBL" id="BPLQ01013753">
    <property type="protein sequence ID" value="GIY74440.1"/>
    <property type="molecule type" value="Genomic_DNA"/>
</dbReference>
<name>A0AAV4VVG8_9ARAC</name>
<evidence type="ECO:0000313" key="1">
    <source>
        <dbReference type="EMBL" id="GIY74440.1"/>
    </source>
</evidence>
<organism evidence="1 2">
    <name type="scientific">Caerostris darwini</name>
    <dbReference type="NCBI Taxonomy" id="1538125"/>
    <lineage>
        <taxon>Eukaryota</taxon>
        <taxon>Metazoa</taxon>
        <taxon>Ecdysozoa</taxon>
        <taxon>Arthropoda</taxon>
        <taxon>Chelicerata</taxon>
        <taxon>Arachnida</taxon>
        <taxon>Araneae</taxon>
        <taxon>Araneomorphae</taxon>
        <taxon>Entelegynae</taxon>
        <taxon>Araneoidea</taxon>
        <taxon>Araneidae</taxon>
        <taxon>Caerostris</taxon>
    </lineage>
</organism>
<evidence type="ECO:0000313" key="2">
    <source>
        <dbReference type="Proteomes" id="UP001054837"/>
    </source>
</evidence>
<comment type="caution">
    <text evidence="1">The sequence shown here is derived from an EMBL/GenBank/DDBJ whole genome shotgun (WGS) entry which is preliminary data.</text>
</comment>
<accession>A0AAV4VVG8</accession>
<dbReference type="AlphaFoldDB" id="A0AAV4VVG8"/>
<proteinExistence type="predicted"/>
<dbReference type="Proteomes" id="UP001054837">
    <property type="component" value="Unassembled WGS sequence"/>
</dbReference>
<reference evidence="1 2" key="1">
    <citation type="submission" date="2021-06" db="EMBL/GenBank/DDBJ databases">
        <title>Caerostris darwini draft genome.</title>
        <authorList>
            <person name="Kono N."/>
            <person name="Arakawa K."/>
        </authorList>
    </citation>
    <scope>NUCLEOTIDE SEQUENCE [LARGE SCALE GENOMIC DNA]</scope>
</reference>
<gene>
    <name evidence="1" type="ORF">CDAR_502181</name>
</gene>
<keyword evidence="2" id="KW-1185">Reference proteome</keyword>